<evidence type="ECO:0000256" key="1">
    <source>
        <dbReference type="SAM" id="MobiDB-lite"/>
    </source>
</evidence>
<accession>A0A848KYQ8</accession>
<feature type="region of interest" description="Disordered" evidence="1">
    <location>
        <begin position="16"/>
        <end position="37"/>
    </location>
</feature>
<reference evidence="2 3" key="1">
    <citation type="submission" date="2020-04" db="EMBL/GenBank/DDBJ databases">
        <title>Gordonia sp. nov. TBRC 11910.</title>
        <authorList>
            <person name="Suriyachadkun C."/>
        </authorList>
    </citation>
    <scope>NUCLEOTIDE SEQUENCE [LARGE SCALE GENOMIC DNA]</scope>
    <source>
        <strain evidence="2 3">TBRC 11910</strain>
    </source>
</reference>
<sequence>MLKQLWLSICNIEDKRAREHDKERGKPANQRNPGRLIEGAVTPNWKRALEQRALVYRERIEPHL</sequence>
<dbReference type="AlphaFoldDB" id="A0A848KYQ8"/>
<dbReference type="EMBL" id="JABBNB010000027">
    <property type="protein sequence ID" value="NMO03830.1"/>
    <property type="molecule type" value="Genomic_DNA"/>
</dbReference>
<organism evidence="2 3">
    <name type="scientific">Gordonia asplenii</name>
    <dbReference type="NCBI Taxonomy" id="2725283"/>
    <lineage>
        <taxon>Bacteria</taxon>
        <taxon>Bacillati</taxon>
        <taxon>Actinomycetota</taxon>
        <taxon>Actinomycetes</taxon>
        <taxon>Mycobacteriales</taxon>
        <taxon>Gordoniaceae</taxon>
        <taxon>Gordonia</taxon>
    </lineage>
</organism>
<keyword evidence="3" id="KW-1185">Reference proteome</keyword>
<name>A0A848KYQ8_9ACTN</name>
<feature type="compositionally biased region" description="Basic and acidic residues" evidence="1">
    <location>
        <begin position="16"/>
        <end position="26"/>
    </location>
</feature>
<evidence type="ECO:0000313" key="3">
    <source>
        <dbReference type="Proteomes" id="UP000550729"/>
    </source>
</evidence>
<evidence type="ECO:0000313" key="2">
    <source>
        <dbReference type="EMBL" id="NMO03830.1"/>
    </source>
</evidence>
<protein>
    <submittedName>
        <fullName evidence="2">Uncharacterized protein</fullName>
    </submittedName>
</protein>
<dbReference type="Proteomes" id="UP000550729">
    <property type="component" value="Unassembled WGS sequence"/>
</dbReference>
<proteinExistence type="predicted"/>
<gene>
    <name evidence="2" type="ORF">HH308_21675</name>
</gene>
<comment type="caution">
    <text evidence="2">The sequence shown here is derived from an EMBL/GenBank/DDBJ whole genome shotgun (WGS) entry which is preliminary data.</text>
</comment>